<evidence type="ECO:0000313" key="6">
    <source>
        <dbReference type="Proteomes" id="UP000252355"/>
    </source>
</evidence>
<feature type="domain" description="DUF4124" evidence="4">
    <location>
        <begin position="3"/>
        <end position="46"/>
    </location>
</feature>
<dbReference type="Gene3D" id="1.25.40.10">
    <property type="entry name" value="Tetratricopeptide repeat domain"/>
    <property type="match status" value="1"/>
</dbReference>
<dbReference type="PROSITE" id="PS50005">
    <property type="entry name" value="TPR"/>
    <property type="match status" value="1"/>
</dbReference>
<dbReference type="Gene3D" id="1.10.530.10">
    <property type="match status" value="1"/>
</dbReference>
<dbReference type="EMBL" id="QOQW01000002">
    <property type="protein sequence ID" value="RCK81240.1"/>
    <property type="molecule type" value="Genomic_DNA"/>
</dbReference>
<dbReference type="SUPFAM" id="SSF53955">
    <property type="entry name" value="Lysozyme-like"/>
    <property type="match status" value="1"/>
</dbReference>
<dbReference type="PROSITE" id="PS00922">
    <property type="entry name" value="TRANSGLYCOSYLASE"/>
    <property type="match status" value="1"/>
</dbReference>
<name>A0A367ZT68_9BACT</name>
<dbReference type="SMART" id="SM00028">
    <property type="entry name" value="TPR"/>
    <property type="match status" value="3"/>
</dbReference>
<dbReference type="InterPro" id="IPR019734">
    <property type="entry name" value="TPR_rpt"/>
</dbReference>
<evidence type="ECO:0000313" key="5">
    <source>
        <dbReference type="EMBL" id="RCK81240.1"/>
    </source>
</evidence>
<dbReference type="GO" id="GO:0008933">
    <property type="term" value="F:peptidoglycan lytic transglycosylase activity"/>
    <property type="evidence" value="ECO:0007669"/>
    <property type="project" value="InterPro"/>
</dbReference>
<dbReference type="InterPro" id="IPR000189">
    <property type="entry name" value="Transglyc_AS"/>
</dbReference>
<comment type="similarity">
    <text evidence="1">Belongs to the transglycosylase Slt family.</text>
</comment>
<reference evidence="5 6" key="1">
    <citation type="submission" date="2018-05" db="EMBL/GenBank/DDBJ databases">
        <title>A metagenomic window into the 2 km-deep terrestrial subsurface aquifer revealed taxonomically and functionally diverse microbial community comprising novel uncultured bacterial lineages.</title>
        <authorList>
            <person name="Kadnikov V.V."/>
            <person name="Mardanov A.V."/>
            <person name="Beletsky A.V."/>
            <person name="Banks D."/>
            <person name="Pimenov N.V."/>
            <person name="Frank Y.A."/>
            <person name="Karnachuk O.V."/>
            <person name="Ravin N.V."/>
        </authorList>
    </citation>
    <scope>NUCLEOTIDE SEQUENCE [LARGE SCALE GENOMIC DNA]</scope>
    <source>
        <strain evidence="5">BY5</strain>
    </source>
</reference>
<dbReference type="Proteomes" id="UP000252355">
    <property type="component" value="Unassembled WGS sequence"/>
</dbReference>
<dbReference type="AlphaFoldDB" id="A0A367ZT68"/>
<dbReference type="InterPro" id="IPR025392">
    <property type="entry name" value="DUF4124"/>
</dbReference>
<dbReference type="InterPro" id="IPR011990">
    <property type="entry name" value="TPR-like_helical_dom_sf"/>
</dbReference>
<accession>A0A367ZT68</accession>
<dbReference type="Pfam" id="PF13174">
    <property type="entry name" value="TPR_6"/>
    <property type="match status" value="1"/>
</dbReference>
<dbReference type="CDD" id="cd00254">
    <property type="entry name" value="LT-like"/>
    <property type="match status" value="1"/>
</dbReference>
<protein>
    <submittedName>
        <fullName evidence="5">Membrane-bound lytic murein transglycosylase D</fullName>
    </submittedName>
</protein>
<dbReference type="Pfam" id="PF13511">
    <property type="entry name" value="DUF4124"/>
    <property type="match status" value="1"/>
</dbReference>
<evidence type="ECO:0000259" key="4">
    <source>
        <dbReference type="Pfam" id="PF13511"/>
    </source>
</evidence>
<dbReference type="Pfam" id="PF13432">
    <property type="entry name" value="TPR_16"/>
    <property type="match status" value="1"/>
</dbReference>
<dbReference type="InterPro" id="IPR008258">
    <property type="entry name" value="Transglycosylase_SLT_dom_1"/>
</dbReference>
<dbReference type="Pfam" id="PF01464">
    <property type="entry name" value="SLT"/>
    <property type="match status" value="1"/>
</dbReference>
<dbReference type="GO" id="GO:0016020">
    <property type="term" value="C:membrane"/>
    <property type="evidence" value="ECO:0007669"/>
    <property type="project" value="InterPro"/>
</dbReference>
<proteinExistence type="inferred from homology"/>
<evidence type="ECO:0000256" key="1">
    <source>
        <dbReference type="ARBA" id="ARBA00007734"/>
    </source>
</evidence>
<feature type="domain" description="Transglycosylase SLT" evidence="3">
    <location>
        <begin position="82"/>
        <end position="189"/>
    </location>
</feature>
<dbReference type="SUPFAM" id="SSF48452">
    <property type="entry name" value="TPR-like"/>
    <property type="match status" value="1"/>
</dbReference>
<feature type="repeat" description="TPR" evidence="2">
    <location>
        <begin position="260"/>
        <end position="293"/>
    </location>
</feature>
<organism evidence="5 6">
    <name type="scientific">Candidatus Ozemobacter sibiricus</name>
    <dbReference type="NCBI Taxonomy" id="2268124"/>
    <lineage>
        <taxon>Bacteria</taxon>
        <taxon>Candidatus Ozemobacteria</taxon>
        <taxon>Candidatus Ozemobacterales</taxon>
        <taxon>Candidatus Ozemobacteraceae</taxon>
        <taxon>Candidatus Ozemobacter</taxon>
    </lineage>
</organism>
<dbReference type="GO" id="GO:0000270">
    <property type="term" value="P:peptidoglycan metabolic process"/>
    <property type="evidence" value="ECO:0007669"/>
    <property type="project" value="InterPro"/>
</dbReference>
<dbReference type="PANTHER" id="PTHR37423">
    <property type="entry name" value="SOLUBLE LYTIC MUREIN TRANSGLYCOSYLASE-RELATED"/>
    <property type="match status" value="1"/>
</dbReference>
<gene>
    <name evidence="5" type="ORF">OZSIB_2109</name>
</gene>
<evidence type="ECO:0000256" key="2">
    <source>
        <dbReference type="PROSITE-ProRule" id="PRU00339"/>
    </source>
</evidence>
<dbReference type="InterPro" id="IPR023346">
    <property type="entry name" value="Lysozyme-like_dom_sf"/>
</dbReference>
<keyword evidence="2" id="KW-0802">TPR repeat</keyword>
<dbReference type="PANTHER" id="PTHR37423:SF2">
    <property type="entry name" value="MEMBRANE-BOUND LYTIC MUREIN TRANSGLYCOSYLASE C"/>
    <property type="match status" value="1"/>
</dbReference>
<comment type="caution">
    <text evidence="5">The sequence shown here is derived from an EMBL/GenBank/DDBJ whole genome shotgun (WGS) entry which is preliminary data.</text>
</comment>
<evidence type="ECO:0000259" key="3">
    <source>
        <dbReference type="Pfam" id="PF01464"/>
    </source>
</evidence>
<sequence>MLCLLLIGNGVAHGAIYSYRDEKGRLFLTDNPPNKKYKIVVTTKKDRADPDIPTSGGGTLQILTEMAPQKILLPNDETFSTYINQAARMFGLDPYLIKSVVKVESDFDPSAVSSKGAQGLMQLIPSTARLVGCFDPFDPFENIKGGARYLRMMLDRFEGNLEHALAAYNAGPGRVEQYRGVPPFRETRNYVKKVQHYYAQYRAGLPEARPLYRKTVKAMPVAPSALSQKLTAAYRLYQNQDIDGAIRAYQDILNIYPRNTQALYNLACLLDSERRYDEAIDAYRAALREDPYLDKALYNLAIIYERLGQHQEAIATWRNYMLATKDEEKLTMAERYVKELEEYAALGH</sequence>